<evidence type="ECO:0000313" key="2">
    <source>
        <dbReference type="Proteomes" id="UP001207468"/>
    </source>
</evidence>
<reference evidence="1" key="1">
    <citation type="submission" date="2021-03" db="EMBL/GenBank/DDBJ databases">
        <title>Evolutionary priming and transition to the ectomycorrhizal habit in an iconic lineage of mushroom-forming fungi: is preadaptation a requirement?</title>
        <authorList>
            <consortium name="DOE Joint Genome Institute"/>
            <person name="Looney B.P."/>
            <person name="Miyauchi S."/>
            <person name="Morin E."/>
            <person name="Drula E."/>
            <person name="Courty P.E."/>
            <person name="Chicoki N."/>
            <person name="Fauchery L."/>
            <person name="Kohler A."/>
            <person name="Kuo A."/>
            <person name="LaButti K."/>
            <person name="Pangilinan J."/>
            <person name="Lipzen A."/>
            <person name="Riley R."/>
            <person name="Andreopoulos W."/>
            <person name="He G."/>
            <person name="Johnson J."/>
            <person name="Barry K.W."/>
            <person name="Grigoriev I.V."/>
            <person name="Nagy L."/>
            <person name="Hibbett D."/>
            <person name="Henrissat B."/>
            <person name="Matheny P.B."/>
            <person name="Labbe J."/>
            <person name="Martin A.F."/>
        </authorList>
    </citation>
    <scope>NUCLEOTIDE SEQUENCE</scope>
    <source>
        <strain evidence="1">BPL698</strain>
    </source>
</reference>
<accession>A0ACC0UK08</accession>
<keyword evidence="1" id="KW-0012">Acyltransferase</keyword>
<dbReference type="Proteomes" id="UP001207468">
    <property type="component" value="Unassembled WGS sequence"/>
</dbReference>
<protein>
    <submittedName>
        <fullName evidence="1">Acyltransferase ChoActase/COT/CPT</fullName>
    </submittedName>
</protein>
<dbReference type="EMBL" id="JAGFNK010000013">
    <property type="protein sequence ID" value="KAI9512075.1"/>
    <property type="molecule type" value="Genomic_DNA"/>
</dbReference>
<keyword evidence="2" id="KW-1185">Reference proteome</keyword>
<proteinExistence type="predicted"/>
<evidence type="ECO:0000313" key="1">
    <source>
        <dbReference type="EMBL" id="KAI9512075.1"/>
    </source>
</evidence>
<gene>
    <name evidence="1" type="ORF">F5148DRAFT_974145</name>
</gene>
<sequence length="680" mass="76658">MAPSAPSRRAYSAAANRLPTLPRLPVPDLHQTLSKYLRSLVPVLQEDEARGGAPWRSALQERQRWAVEFEGGLGARCQERLHGKFCEKKKALDRSSPRNWLDDNIWLKKAYHEWRLPLLIHSNWWLAFFNDDRIPEHALRQPPSSESAQITPWQVRRAAWLTFRHLEFRDGLARRIYPNTSRTGLWFQEAVAKIFNTCRIPQPHCDSLSPQPPSHVPNARKILVMVNDWTYAAEVYDENRRPLPVHDIEQRLRSVVHDVTQRIQAGESAVPVGILSADHRDNWTENLRYLLSLSPTNLKTLQVIQQSILAVCLDSHTLGLHPHTHSQTLRSAPAVNSPAEIDCHLHNIRSSINARNRWFDKGYTIIIETNSRAGAMGEHSPCDALVPSIVADYAVTQSIVPEMFSLSEPPSFPSDRDLNVTGWERLDWVTDAHIEAECVAAESRAQSLIADSDDSVLWFSDYGADWIKSIAGLSPDAYVQMALQLAWYRSRGGFTATYETALTRAFDKARTETIRTLSEDSRAWVLSMTDATATVATRLALLRRAIKTHNSLTREAATGRGIDRHLLGLRLMMRPDAGERAALFDDPLFERSQEWKLSTSALSAGPLFRGTGFGAPYHDGYGINYLCGPDLIKFGIESKFSCAETSTRTFQNAIASALREMRQLCSPEPIRRDAPAVARL</sequence>
<keyword evidence="1" id="KW-0808">Transferase</keyword>
<comment type="caution">
    <text evidence="1">The sequence shown here is derived from an EMBL/GenBank/DDBJ whole genome shotgun (WGS) entry which is preliminary data.</text>
</comment>
<name>A0ACC0UK08_9AGAM</name>
<organism evidence="1 2">
    <name type="scientific">Russula earlei</name>
    <dbReference type="NCBI Taxonomy" id="71964"/>
    <lineage>
        <taxon>Eukaryota</taxon>
        <taxon>Fungi</taxon>
        <taxon>Dikarya</taxon>
        <taxon>Basidiomycota</taxon>
        <taxon>Agaricomycotina</taxon>
        <taxon>Agaricomycetes</taxon>
        <taxon>Russulales</taxon>
        <taxon>Russulaceae</taxon>
        <taxon>Russula</taxon>
    </lineage>
</organism>